<organism evidence="2 3">
    <name type="scientific">Caligus rogercresseyi</name>
    <name type="common">Sea louse</name>
    <dbReference type="NCBI Taxonomy" id="217165"/>
    <lineage>
        <taxon>Eukaryota</taxon>
        <taxon>Metazoa</taxon>
        <taxon>Ecdysozoa</taxon>
        <taxon>Arthropoda</taxon>
        <taxon>Crustacea</taxon>
        <taxon>Multicrustacea</taxon>
        <taxon>Hexanauplia</taxon>
        <taxon>Copepoda</taxon>
        <taxon>Siphonostomatoida</taxon>
        <taxon>Caligidae</taxon>
        <taxon>Caligus</taxon>
    </lineage>
</organism>
<sequence>LSYAGETYYTIRNLSLYECQGWCREEPECQAASFSFGITKSPLRQDTVCLLQNGTQANNPTANPRTALNSYYM</sequence>
<feature type="non-terminal residue" evidence="2">
    <location>
        <position position="73"/>
    </location>
</feature>
<dbReference type="Gene3D" id="3.50.4.10">
    <property type="entry name" value="Hepatocyte Growth Factor"/>
    <property type="match status" value="1"/>
</dbReference>
<dbReference type="Pfam" id="PF14295">
    <property type="entry name" value="PAN_4"/>
    <property type="match status" value="1"/>
</dbReference>
<dbReference type="AlphaFoldDB" id="A0A7T8GP19"/>
<keyword evidence="3" id="KW-1185">Reference proteome</keyword>
<dbReference type="Proteomes" id="UP000595437">
    <property type="component" value="Chromosome 18"/>
</dbReference>
<gene>
    <name evidence="2" type="ORF">FKW44_023468</name>
</gene>
<feature type="non-terminal residue" evidence="2">
    <location>
        <position position="1"/>
    </location>
</feature>
<reference evidence="3" key="1">
    <citation type="submission" date="2021-01" db="EMBL/GenBank/DDBJ databases">
        <title>Caligus Genome Assembly.</title>
        <authorList>
            <person name="Gallardo-Escarate C."/>
        </authorList>
    </citation>
    <scope>NUCLEOTIDE SEQUENCE [LARGE SCALE GENOMIC DNA]</scope>
</reference>
<evidence type="ECO:0000313" key="2">
    <source>
        <dbReference type="EMBL" id="QQP35293.1"/>
    </source>
</evidence>
<evidence type="ECO:0000313" key="3">
    <source>
        <dbReference type="Proteomes" id="UP000595437"/>
    </source>
</evidence>
<dbReference type="OrthoDB" id="5775605at2759"/>
<dbReference type="InterPro" id="IPR003609">
    <property type="entry name" value="Pan_app"/>
</dbReference>
<name>A0A7T8GP19_CALRO</name>
<dbReference type="EMBL" id="CP045907">
    <property type="protein sequence ID" value="QQP35293.1"/>
    <property type="molecule type" value="Genomic_DNA"/>
</dbReference>
<protein>
    <recommendedName>
        <fullName evidence="1">Apple domain-containing protein</fullName>
    </recommendedName>
</protein>
<accession>A0A7T8GP19</accession>
<proteinExistence type="predicted"/>
<feature type="domain" description="Apple" evidence="1">
    <location>
        <begin position="3"/>
        <end position="51"/>
    </location>
</feature>
<evidence type="ECO:0000259" key="1">
    <source>
        <dbReference type="Pfam" id="PF14295"/>
    </source>
</evidence>